<feature type="transmembrane region" description="Helical" evidence="7">
    <location>
        <begin position="190"/>
        <end position="208"/>
    </location>
</feature>
<dbReference type="Proteomes" id="UP000231152">
    <property type="component" value="Unassembled WGS sequence"/>
</dbReference>
<proteinExistence type="inferred from homology"/>
<dbReference type="PANTHER" id="PTHR30589:SF0">
    <property type="entry name" value="PHOSPHATIDYLGLYCEROL--PROLIPOPROTEIN DIACYLGLYCERYL TRANSFERASE"/>
    <property type="match status" value="1"/>
</dbReference>
<evidence type="ECO:0000256" key="1">
    <source>
        <dbReference type="ARBA" id="ARBA00007150"/>
    </source>
</evidence>
<comment type="caution">
    <text evidence="8">The sequence shown here is derived from an EMBL/GenBank/DDBJ whole genome shotgun (WGS) entry which is preliminary data.</text>
</comment>
<evidence type="ECO:0000256" key="2">
    <source>
        <dbReference type="ARBA" id="ARBA00022475"/>
    </source>
</evidence>
<feature type="transmembrane region" description="Helical" evidence="7">
    <location>
        <begin position="131"/>
        <end position="149"/>
    </location>
</feature>
<evidence type="ECO:0000256" key="6">
    <source>
        <dbReference type="ARBA" id="ARBA00023136"/>
    </source>
</evidence>
<comment type="similarity">
    <text evidence="1 7">Belongs to the Lgt family.</text>
</comment>
<keyword evidence="4 7" id="KW-0812">Transmembrane</keyword>
<dbReference type="NCBIfam" id="TIGR00544">
    <property type="entry name" value="lgt"/>
    <property type="match status" value="1"/>
</dbReference>
<dbReference type="InterPro" id="IPR001640">
    <property type="entry name" value="Lgt"/>
</dbReference>
<feature type="binding site" evidence="7">
    <location>
        <position position="150"/>
    </location>
    <ligand>
        <name>a 1,2-diacyl-sn-glycero-3-phospho-(1'-sn-glycerol)</name>
        <dbReference type="ChEBI" id="CHEBI:64716"/>
    </ligand>
</feature>
<evidence type="ECO:0000256" key="3">
    <source>
        <dbReference type="ARBA" id="ARBA00022679"/>
    </source>
</evidence>
<comment type="function">
    <text evidence="7">Catalyzes the transfer of the diacylglyceryl group from phosphatidylglycerol to the sulfhydryl group of the N-terminal cysteine of a prolipoprotein, the first step in the formation of mature lipoproteins.</text>
</comment>
<feature type="transmembrane region" description="Helical" evidence="7">
    <location>
        <begin position="100"/>
        <end position="119"/>
    </location>
</feature>
<accession>A0A2M8LF41</accession>
<dbReference type="EMBL" id="PFET01000006">
    <property type="protein sequence ID" value="PJE76064.1"/>
    <property type="molecule type" value="Genomic_DNA"/>
</dbReference>
<keyword evidence="3 7" id="KW-0808">Transferase</keyword>
<keyword evidence="5 7" id="KW-1133">Transmembrane helix</keyword>
<keyword evidence="8" id="KW-0449">Lipoprotein</keyword>
<keyword evidence="6 7" id="KW-0472">Membrane</keyword>
<feature type="transmembrane region" description="Helical" evidence="7">
    <location>
        <begin position="220"/>
        <end position="242"/>
    </location>
</feature>
<dbReference type="PROSITE" id="PS01311">
    <property type="entry name" value="LGT"/>
    <property type="match status" value="1"/>
</dbReference>
<comment type="subcellular location">
    <subcellularLocation>
        <location evidence="7">Cell membrane</location>
        <topology evidence="7">Multi-pass membrane protein</topology>
    </subcellularLocation>
</comment>
<gene>
    <name evidence="7 8" type="primary">lgt</name>
    <name evidence="8" type="ORF">COV04_01840</name>
</gene>
<organism evidence="8 9">
    <name type="scientific">Candidatus Uhrbacteria bacterium CG10_big_fil_rev_8_21_14_0_10_48_11</name>
    <dbReference type="NCBI Taxonomy" id="1975037"/>
    <lineage>
        <taxon>Bacteria</taxon>
        <taxon>Candidatus Uhriibacteriota</taxon>
    </lineage>
</organism>
<protein>
    <recommendedName>
        <fullName evidence="7">Phosphatidylglycerol--prolipoprotein diacylglyceryl transferase</fullName>
        <ecNumber evidence="7">2.5.1.145</ecNumber>
    </recommendedName>
</protein>
<feature type="transmembrane region" description="Helical" evidence="7">
    <location>
        <begin position="22"/>
        <end position="40"/>
    </location>
</feature>
<keyword evidence="2 7" id="KW-1003">Cell membrane</keyword>
<evidence type="ECO:0000256" key="7">
    <source>
        <dbReference type="HAMAP-Rule" id="MF_01147"/>
    </source>
</evidence>
<dbReference type="HAMAP" id="MF_01147">
    <property type="entry name" value="Lgt"/>
    <property type="match status" value="1"/>
</dbReference>
<reference evidence="8 9" key="1">
    <citation type="submission" date="2017-09" db="EMBL/GenBank/DDBJ databases">
        <title>Depth-based differentiation of microbial function through sediment-hosted aquifers and enrichment of novel symbionts in the deep terrestrial subsurface.</title>
        <authorList>
            <person name="Probst A.J."/>
            <person name="Ladd B."/>
            <person name="Jarett J.K."/>
            <person name="Geller-Mcgrath D.E."/>
            <person name="Sieber C.M."/>
            <person name="Emerson J.B."/>
            <person name="Anantharaman K."/>
            <person name="Thomas B.C."/>
            <person name="Malmstrom R."/>
            <person name="Stieglmeier M."/>
            <person name="Klingl A."/>
            <person name="Woyke T."/>
            <person name="Ryan C.M."/>
            <person name="Banfield J.F."/>
        </authorList>
    </citation>
    <scope>NUCLEOTIDE SEQUENCE [LARGE SCALE GENOMIC DNA]</scope>
    <source>
        <strain evidence="8">CG10_big_fil_rev_8_21_14_0_10_48_11</strain>
    </source>
</reference>
<evidence type="ECO:0000313" key="8">
    <source>
        <dbReference type="EMBL" id="PJE76064.1"/>
    </source>
</evidence>
<name>A0A2M8LF41_9BACT</name>
<feature type="transmembrane region" description="Helical" evidence="7">
    <location>
        <begin position="254"/>
        <end position="275"/>
    </location>
</feature>
<feature type="transmembrane region" description="Helical" evidence="7">
    <location>
        <begin position="61"/>
        <end position="80"/>
    </location>
</feature>
<evidence type="ECO:0000256" key="5">
    <source>
        <dbReference type="ARBA" id="ARBA00022989"/>
    </source>
</evidence>
<dbReference type="GO" id="GO:0042158">
    <property type="term" value="P:lipoprotein biosynthetic process"/>
    <property type="evidence" value="ECO:0007669"/>
    <property type="project" value="UniProtKB-UniRule"/>
</dbReference>
<dbReference type="AlphaFoldDB" id="A0A2M8LF41"/>
<dbReference type="GO" id="GO:0008961">
    <property type="term" value="F:phosphatidylglycerol-prolipoprotein diacylglyceryl transferase activity"/>
    <property type="evidence" value="ECO:0007669"/>
    <property type="project" value="UniProtKB-UniRule"/>
</dbReference>
<comment type="catalytic activity">
    <reaction evidence="7">
        <text>L-cysteinyl-[prolipoprotein] + a 1,2-diacyl-sn-glycero-3-phospho-(1'-sn-glycerol) = an S-1,2-diacyl-sn-glyceryl-L-cysteinyl-[prolipoprotein] + sn-glycerol 1-phosphate + H(+)</text>
        <dbReference type="Rhea" id="RHEA:56712"/>
        <dbReference type="Rhea" id="RHEA-COMP:14679"/>
        <dbReference type="Rhea" id="RHEA-COMP:14680"/>
        <dbReference type="ChEBI" id="CHEBI:15378"/>
        <dbReference type="ChEBI" id="CHEBI:29950"/>
        <dbReference type="ChEBI" id="CHEBI:57685"/>
        <dbReference type="ChEBI" id="CHEBI:64716"/>
        <dbReference type="ChEBI" id="CHEBI:140658"/>
        <dbReference type="EC" id="2.5.1.145"/>
    </reaction>
</comment>
<dbReference type="GO" id="GO:0005886">
    <property type="term" value="C:plasma membrane"/>
    <property type="evidence" value="ECO:0007669"/>
    <property type="project" value="UniProtKB-SubCell"/>
</dbReference>
<dbReference type="EC" id="2.5.1.145" evidence="7"/>
<evidence type="ECO:0000256" key="4">
    <source>
        <dbReference type="ARBA" id="ARBA00022692"/>
    </source>
</evidence>
<dbReference type="Pfam" id="PF01790">
    <property type="entry name" value="LGT"/>
    <property type="match status" value="1"/>
</dbReference>
<dbReference type="PANTHER" id="PTHR30589">
    <property type="entry name" value="PROLIPOPROTEIN DIACYLGLYCERYL TRANSFERASE"/>
    <property type="match status" value="1"/>
</dbReference>
<comment type="pathway">
    <text evidence="7">Protein modification; lipoprotein biosynthesis (diacylglyceryl transfer).</text>
</comment>
<sequence>MLHFLHTFAPQPILAVVGPFTLHWYGLMYLVAIAIAYLLVDRLLRRLKISGATNLLERLPTFTVGLFISSIIGARLYHVVSQWSIYYATHLDKLFALNEGGLAIHGGLIGGGLFLWWYGKKLFATKKTSSLFWLADVLTPAVLLGQAIGRWGNYFNQELFGRPTNLPWGIPIAPEYRQAAFADATYFHPAFLYESLWDLAGFFFLAWWQRRVLKQGRLGAGLVTFPYLIWMGVGRVLVELIRIEPAPIIFGLRWHLIISLCIVLIGLLGFMTTLLQKRRVY</sequence>
<evidence type="ECO:0000313" key="9">
    <source>
        <dbReference type="Proteomes" id="UP000231152"/>
    </source>
</evidence>
<dbReference type="UniPathway" id="UPA00664"/>